<sequence>MSMPYDVPEQKKIRLIINTDTKCEADDQYAIVHAVLTPRFKIKGIIGAHFGTRRETTMEESYAEIRHVLSLMGLQDQFEVYKGAPVKIPDTSTPVPSEGAEIIIREAMKEDEPPLYVIFLGPLTDLASAYLMEPAIAGRLTAIWIGGGAYPEGSREFNLSNDIDAANVVFQSPIPLWQVPKNVYDMVRVSLAELAVRVRPQGEIGKYLYEQLIQHNMDHGHQAHWPKGEMWVLGDSPAVALLLDEHMFEYDNVAAPRIDSQMRYVPGQEGRTIRVYRSIDARFTLEDFYAKLALFALSESDKE</sequence>
<feature type="domain" description="Inosine/uridine-preferring nucleoside hydrolase" evidence="3">
    <location>
        <begin position="15"/>
        <end position="260"/>
    </location>
</feature>
<dbReference type="GO" id="GO:0008477">
    <property type="term" value="F:purine nucleosidase activity"/>
    <property type="evidence" value="ECO:0007669"/>
    <property type="project" value="TreeGrafter"/>
</dbReference>
<evidence type="ECO:0000259" key="3">
    <source>
        <dbReference type="Pfam" id="PF01156"/>
    </source>
</evidence>
<dbReference type="AlphaFoldDB" id="A0A7X2Z1N4"/>
<dbReference type="OrthoDB" id="2530052at2"/>
<dbReference type="GO" id="GO:0005829">
    <property type="term" value="C:cytosol"/>
    <property type="evidence" value="ECO:0007669"/>
    <property type="project" value="TreeGrafter"/>
</dbReference>
<dbReference type="InterPro" id="IPR023186">
    <property type="entry name" value="IUNH"/>
</dbReference>
<dbReference type="Gene3D" id="3.90.245.10">
    <property type="entry name" value="Ribonucleoside hydrolase-like"/>
    <property type="match status" value="1"/>
</dbReference>
<protein>
    <submittedName>
        <fullName evidence="4">Nucleoside hydrolase</fullName>
    </submittedName>
</protein>
<dbReference type="Proteomes" id="UP000447876">
    <property type="component" value="Unassembled WGS sequence"/>
</dbReference>
<dbReference type="Pfam" id="PF01156">
    <property type="entry name" value="IU_nuc_hydro"/>
    <property type="match status" value="1"/>
</dbReference>
<dbReference type="EMBL" id="WNZW01000002">
    <property type="protein sequence ID" value="MUG45124.1"/>
    <property type="molecule type" value="Genomic_DNA"/>
</dbReference>
<dbReference type="PANTHER" id="PTHR12304:SF4">
    <property type="entry name" value="URIDINE NUCLEOSIDASE"/>
    <property type="match status" value="1"/>
</dbReference>
<evidence type="ECO:0000313" key="4">
    <source>
        <dbReference type="EMBL" id="MUG45124.1"/>
    </source>
</evidence>
<reference evidence="4 5" key="1">
    <citation type="submission" date="2019-11" db="EMBL/GenBank/DDBJ databases">
        <title>Draft genome sequences of five Paenibacillus species of dairy origin.</title>
        <authorList>
            <person name="Olajide A.M."/>
            <person name="Chen S."/>
            <person name="Lapointe G."/>
        </authorList>
    </citation>
    <scope>NUCLEOTIDE SEQUENCE [LARGE SCALE GENOMIC DNA]</scope>
    <source>
        <strain evidence="4 5">12CR55</strain>
    </source>
</reference>
<proteinExistence type="predicted"/>
<dbReference type="InterPro" id="IPR036452">
    <property type="entry name" value="Ribo_hydro-like"/>
</dbReference>
<gene>
    <name evidence="4" type="ORF">GNP95_08955</name>
</gene>
<evidence type="ECO:0000256" key="2">
    <source>
        <dbReference type="ARBA" id="ARBA00023295"/>
    </source>
</evidence>
<accession>A0A7X2Z1N4</accession>
<dbReference type="InterPro" id="IPR001910">
    <property type="entry name" value="Inosine/uridine_hydrolase_dom"/>
</dbReference>
<evidence type="ECO:0000256" key="1">
    <source>
        <dbReference type="ARBA" id="ARBA00022801"/>
    </source>
</evidence>
<dbReference type="GO" id="GO:0006152">
    <property type="term" value="P:purine nucleoside catabolic process"/>
    <property type="evidence" value="ECO:0007669"/>
    <property type="project" value="TreeGrafter"/>
</dbReference>
<evidence type="ECO:0000313" key="5">
    <source>
        <dbReference type="Proteomes" id="UP000447876"/>
    </source>
</evidence>
<keyword evidence="1 4" id="KW-0378">Hydrolase</keyword>
<dbReference type="RefSeq" id="WP_155610494.1">
    <property type="nucleotide sequence ID" value="NZ_WNZW01000002.1"/>
</dbReference>
<name>A0A7X2Z1N4_9BACL</name>
<organism evidence="4 5">
    <name type="scientific">Paenibacillus woosongensis</name>
    <dbReference type="NCBI Taxonomy" id="307580"/>
    <lineage>
        <taxon>Bacteria</taxon>
        <taxon>Bacillati</taxon>
        <taxon>Bacillota</taxon>
        <taxon>Bacilli</taxon>
        <taxon>Bacillales</taxon>
        <taxon>Paenibacillaceae</taxon>
        <taxon>Paenibacillus</taxon>
    </lineage>
</organism>
<comment type="caution">
    <text evidence="4">The sequence shown here is derived from an EMBL/GenBank/DDBJ whole genome shotgun (WGS) entry which is preliminary data.</text>
</comment>
<dbReference type="PANTHER" id="PTHR12304">
    <property type="entry name" value="INOSINE-URIDINE PREFERRING NUCLEOSIDE HYDROLASE"/>
    <property type="match status" value="1"/>
</dbReference>
<keyword evidence="2" id="KW-0326">Glycosidase</keyword>
<dbReference type="SUPFAM" id="SSF53590">
    <property type="entry name" value="Nucleoside hydrolase"/>
    <property type="match status" value="1"/>
</dbReference>